<dbReference type="OMA" id="DMHTAFR"/>
<reference evidence="1 2" key="1">
    <citation type="journal article" date="2015" name="Annu Rev Anim Biosci">
        <title>The Genome 10K Project: a way forward.</title>
        <authorList>
            <person name="Koepfli K.P."/>
            <person name="Paten B."/>
            <person name="O'Brien S.J."/>
            <person name="Koepfli K.P."/>
            <person name="Paten B."/>
            <person name="Antunes A."/>
            <person name="Belov K."/>
            <person name="Bustamante C."/>
            <person name="Castoe T.A."/>
            <person name="Clawson H."/>
            <person name="Crawford A.J."/>
            <person name="Diekhans M."/>
            <person name="Distel D."/>
            <person name="Durbin R."/>
            <person name="Earl D."/>
            <person name="Fujita M.K."/>
            <person name="Gamble T."/>
            <person name="Georges A."/>
            <person name="Gemmell N."/>
            <person name="Gilbert M.T."/>
            <person name="Graves J.M."/>
            <person name="Green R.E."/>
            <person name="Hickey G."/>
            <person name="Jarvis E.D."/>
            <person name="Johnson W."/>
            <person name="Komissarov A."/>
            <person name="Korf I."/>
            <person name="Kuhn R."/>
            <person name="Larkin D.M."/>
            <person name="Lewin H."/>
            <person name="Lopez J.V."/>
            <person name="Ma J."/>
            <person name="Marques-Bonet T."/>
            <person name="Miller W."/>
            <person name="Murphy R."/>
            <person name="Pevzner P."/>
            <person name="Shapiro B."/>
            <person name="Steiner C."/>
            <person name="Tamazian G."/>
            <person name="Venkatesh B."/>
            <person name="Wang J."/>
            <person name="Wayne R."/>
            <person name="Wiley E."/>
            <person name="Yang H."/>
            <person name="Zhang G."/>
            <person name="Haussler D."/>
            <person name="Ryder O."/>
            <person name="O'Brien S.J."/>
        </authorList>
    </citation>
    <scope>NUCLEOTIDE SEQUENCE</scope>
</reference>
<reference evidence="1 2" key="2">
    <citation type="journal article" date="2018" name="Annu Rev Anim Biosci">
        <title>Bat Biology, Genomes, and the Bat1K Project: To Generate Chromosome-Level Genomes for All Living Bat Species.</title>
        <authorList>
            <person name="Teeling E.C."/>
            <person name="Vernes S.C."/>
            <person name="Davalos L.M."/>
            <person name="Ray D.A."/>
            <person name="Gilbert M.T.P."/>
            <person name="Myers E."/>
        </authorList>
    </citation>
    <scope>NUCLEOTIDE SEQUENCE</scope>
</reference>
<reference evidence="2" key="3">
    <citation type="submission" date="2018-12" db="EMBL/GenBank/DDBJ databases">
        <title>G10K-VGP greater horseshoe bat female genome, primary haplotype.</title>
        <authorList>
            <person name="Teeling E."/>
            <person name="Myers G."/>
            <person name="Vernes S."/>
            <person name="Pippel M."/>
            <person name="Winkler S."/>
            <person name="Fedrigo O."/>
            <person name="Rhie A."/>
            <person name="Koren S."/>
            <person name="Phillippy A."/>
            <person name="Lewin H."/>
            <person name="Damas J."/>
            <person name="Howe K."/>
            <person name="Mountcastle J."/>
            <person name="Jarvis E.D."/>
        </authorList>
    </citation>
    <scope>NUCLEOTIDE SEQUENCE [LARGE SCALE GENOMIC DNA]</scope>
</reference>
<keyword evidence="2" id="KW-1185">Reference proteome</keyword>
<name>A0A671E7C8_RHIFE</name>
<dbReference type="Ensembl" id="ENSRFET00010007062.1">
    <property type="protein sequence ID" value="ENSRFEP00010006442.1"/>
    <property type="gene ID" value="ENSRFEG00010004390.1"/>
</dbReference>
<dbReference type="PANTHER" id="PTHR14819:SF5">
    <property type="entry name" value="INTERFERON-INDUCED VERY LARGE GTPASE 1"/>
    <property type="match status" value="1"/>
</dbReference>
<dbReference type="AlphaFoldDB" id="A0A671E7C8"/>
<reference evidence="1" key="4">
    <citation type="submission" date="2025-08" db="UniProtKB">
        <authorList>
            <consortium name="Ensembl"/>
        </authorList>
    </citation>
    <scope>IDENTIFICATION</scope>
</reference>
<evidence type="ECO:0000313" key="1">
    <source>
        <dbReference type="Ensembl" id="ENSRFEP00010006442.1"/>
    </source>
</evidence>
<dbReference type="InterPro" id="IPR052986">
    <property type="entry name" value="VLIG_GTPase"/>
</dbReference>
<dbReference type="Proteomes" id="UP000472240">
    <property type="component" value="Chromosome 11"/>
</dbReference>
<organism evidence="1 2">
    <name type="scientific">Rhinolophus ferrumequinum</name>
    <name type="common">Greater horseshoe bat</name>
    <dbReference type="NCBI Taxonomy" id="59479"/>
    <lineage>
        <taxon>Eukaryota</taxon>
        <taxon>Metazoa</taxon>
        <taxon>Chordata</taxon>
        <taxon>Craniata</taxon>
        <taxon>Vertebrata</taxon>
        <taxon>Euteleostomi</taxon>
        <taxon>Mammalia</taxon>
        <taxon>Eutheria</taxon>
        <taxon>Laurasiatheria</taxon>
        <taxon>Chiroptera</taxon>
        <taxon>Yinpterochiroptera</taxon>
        <taxon>Rhinolophoidea</taxon>
        <taxon>Rhinolophidae</taxon>
        <taxon>Rhinolophinae</taxon>
        <taxon>Rhinolophus</taxon>
    </lineage>
</organism>
<proteinExistence type="predicted"/>
<sequence length="227" mass="26829">LCSPLGWQSSNDPNIDVDSEDILLEHFKMERDMASIQKKNSGETFQENYDEHIKVSKKYLMFTKQLEKHDKESIKRTTEHIISRFTEYIKNIQGQQHDYNPSYFHEILRIIEEKVKSAPNEGRYTFTSKYKIDLSLCLFQRASENFKEMHRAFKSSNDPVNYLESKKDDIFMSFKISCQGAISIKSLVDFQWKKLTPAVFTTMWEKNGPSNCWSHAIYLPCIQWKQN</sequence>
<protein>
    <submittedName>
        <fullName evidence="1">Uncharacterized protein</fullName>
    </submittedName>
</protein>
<accession>A0A671E7C8</accession>
<reference evidence="1" key="5">
    <citation type="submission" date="2025-09" db="UniProtKB">
        <authorList>
            <consortium name="Ensembl"/>
        </authorList>
    </citation>
    <scope>IDENTIFICATION</scope>
</reference>
<dbReference type="GeneTree" id="ENSGT00940000154393"/>
<dbReference type="InParanoid" id="A0A671E7C8"/>
<evidence type="ECO:0000313" key="2">
    <source>
        <dbReference type="Proteomes" id="UP000472240"/>
    </source>
</evidence>
<dbReference type="PANTHER" id="PTHR14819">
    <property type="entry name" value="GTP-BINDING"/>
    <property type="match status" value="1"/>
</dbReference>